<keyword evidence="2" id="KW-0812">Transmembrane</keyword>
<feature type="compositionally biased region" description="Basic and acidic residues" evidence="1">
    <location>
        <begin position="120"/>
        <end position="131"/>
    </location>
</feature>
<feature type="transmembrane region" description="Helical" evidence="2">
    <location>
        <begin position="7"/>
        <end position="26"/>
    </location>
</feature>
<name>A0A0M3R9K3_9BACI</name>
<dbReference type="Pfam" id="PF12685">
    <property type="entry name" value="SpoIIIAH"/>
    <property type="match status" value="1"/>
</dbReference>
<keyword evidence="2" id="KW-0472">Membrane</keyword>
<evidence type="ECO:0000313" key="3">
    <source>
        <dbReference type="EMBL" id="ALC81576.1"/>
    </source>
</evidence>
<evidence type="ECO:0000256" key="1">
    <source>
        <dbReference type="SAM" id="MobiDB-lite"/>
    </source>
</evidence>
<accession>A0A0M3R9K3</accession>
<dbReference type="EMBL" id="CP012600">
    <property type="protein sequence ID" value="ALC81576.1"/>
    <property type="molecule type" value="Genomic_DNA"/>
</dbReference>
<evidence type="ECO:0008006" key="5">
    <source>
        <dbReference type="Google" id="ProtNLM"/>
    </source>
</evidence>
<evidence type="ECO:0000313" key="4">
    <source>
        <dbReference type="Proteomes" id="UP000067625"/>
    </source>
</evidence>
<proteinExistence type="predicted"/>
<feature type="region of interest" description="Disordered" evidence="1">
    <location>
        <begin position="36"/>
        <end position="145"/>
    </location>
</feature>
<keyword evidence="2" id="KW-1133">Transmembrane helix</keyword>
<gene>
    <name evidence="3" type="ORF">AM592_08160</name>
</gene>
<reference evidence="4" key="1">
    <citation type="submission" date="2015-08" db="EMBL/GenBank/DDBJ databases">
        <title>Genome sequencing project for genomic taxonomy and phylogenomics of Bacillus-like bacteria.</title>
        <authorList>
            <person name="Liu B."/>
            <person name="Wang J."/>
            <person name="Zhu Y."/>
            <person name="Liu G."/>
            <person name="Chen Q."/>
            <person name="Chen Z."/>
            <person name="Lan J."/>
            <person name="Che J."/>
            <person name="Ge C."/>
            <person name="Shi H."/>
            <person name="Pan Z."/>
            <person name="Liu X."/>
        </authorList>
    </citation>
    <scope>NUCLEOTIDE SEQUENCE [LARGE SCALE GENOMIC DNA]</scope>
    <source>
        <strain evidence="4">FJAT-4402</strain>
    </source>
</reference>
<dbReference type="STRING" id="1441095.AM592_08160"/>
<dbReference type="PATRIC" id="fig|1441095.3.peg.1793"/>
<dbReference type="Gene3D" id="1.10.287.4300">
    <property type="entry name" value="Stage III sporulation protein AH-like"/>
    <property type="match status" value="1"/>
</dbReference>
<organism evidence="3 4">
    <name type="scientific">Bacillus gobiensis</name>
    <dbReference type="NCBI Taxonomy" id="1441095"/>
    <lineage>
        <taxon>Bacteria</taxon>
        <taxon>Bacillati</taxon>
        <taxon>Bacillota</taxon>
        <taxon>Bacilli</taxon>
        <taxon>Bacillales</taxon>
        <taxon>Bacillaceae</taxon>
        <taxon>Bacillus</taxon>
    </lineage>
</organism>
<dbReference type="InterPro" id="IPR024232">
    <property type="entry name" value="SpoIIIAH"/>
</dbReference>
<reference evidence="3 4" key="2">
    <citation type="journal article" date="2016" name="Int. J. Syst. Evol. Microbiol.">
        <title>Bacillus gobiensis sp. nov., isolated from a soil sample.</title>
        <authorList>
            <person name="Liu B."/>
            <person name="Liu G.H."/>
            <person name="Cetin S."/>
            <person name="Schumann P."/>
            <person name="Pan Z.Z."/>
            <person name="Chen Q.Q."/>
        </authorList>
    </citation>
    <scope>NUCLEOTIDE SEQUENCE [LARGE SCALE GENOMIC DNA]</scope>
    <source>
        <strain evidence="3 4">FJAT-4402</strain>
    </source>
</reference>
<keyword evidence="4" id="KW-1185">Reference proteome</keyword>
<dbReference type="AlphaFoldDB" id="A0A0M3R9K3"/>
<feature type="compositionally biased region" description="Basic and acidic residues" evidence="1">
    <location>
        <begin position="40"/>
        <end position="73"/>
    </location>
</feature>
<dbReference type="Proteomes" id="UP000067625">
    <property type="component" value="Chromosome"/>
</dbReference>
<sequence length="225" mass="25063">MMLKKQTVWLLTMLSLVVVLSVYYIMSPDDNLSAPVDNVEEGKQAMEEKAPAEDKGDVQDTEEKGTTDEQKETTEEEPMKEEEGKEGKEGKDTSKEDSEEGAEVTTEASDDAFTNFRLSLQDKRSKQKEDYNEIAMSDEATAEEKSEAVDMMKKLDDEEITEETLETLIKTEGYGDAFVVASGNDVNVTVRAKEHSKTAVIKIVDLVQKETGQDGNVNVAFEPEK</sequence>
<feature type="compositionally biased region" description="Basic and acidic residues" evidence="1">
    <location>
        <begin position="81"/>
        <end position="96"/>
    </location>
</feature>
<dbReference type="InterPro" id="IPR038503">
    <property type="entry name" value="SpoIIIAH_sf"/>
</dbReference>
<protein>
    <recommendedName>
        <fullName evidence="5">Stage III sporulation protein AH</fullName>
    </recommendedName>
</protein>
<evidence type="ECO:0000256" key="2">
    <source>
        <dbReference type="SAM" id="Phobius"/>
    </source>
</evidence>